<dbReference type="RefSeq" id="WP_090612901.1">
    <property type="nucleotide sequence ID" value="NZ_CP067124.1"/>
</dbReference>
<evidence type="ECO:0000259" key="2">
    <source>
        <dbReference type="Pfam" id="PF09994"/>
    </source>
</evidence>
<keyword evidence="4" id="KW-1185">Reference proteome</keyword>
<evidence type="ECO:0000313" key="3">
    <source>
        <dbReference type="EMBL" id="SEN79664.1"/>
    </source>
</evidence>
<dbReference type="PANTHER" id="PTHR33840:SF1">
    <property type="entry name" value="TLE1 PHOSPHOLIPASE DOMAIN-CONTAINING PROTEIN"/>
    <property type="match status" value="1"/>
</dbReference>
<reference evidence="3 4" key="1">
    <citation type="submission" date="2016-10" db="EMBL/GenBank/DDBJ databases">
        <authorList>
            <person name="de Groot N.N."/>
        </authorList>
    </citation>
    <scope>NUCLEOTIDE SEQUENCE [LARGE SCALE GENOMIC DNA]</scope>
    <source>
        <strain evidence="3 4">DSM 8512</strain>
    </source>
</reference>
<feature type="region of interest" description="Disordered" evidence="1">
    <location>
        <begin position="338"/>
        <end position="378"/>
    </location>
</feature>
<feature type="domain" description="T6SS Phospholipase effector Tle1-like catalytic" evidence="2">
    <location>
        <begin position="11"/>
        <end position="261"/>
    </location>
</feature>
<dbReference type="Proteomes" id="UP000199054">
    <property type="component" value="Unassembled WGS sequence"/>
</dbReference>
<dbReference type="STRING" id="34002.SAMN04489859_101722"/>
<dbReference type="EMBL" id="FODE01000017">
    <property type="protein sequence ID" value="SEN79664.1"/>
    <property type="molecule type" value="Genomic_DNA"/>
</dbReference>
<dbReference type="InterPro" id="IPR018712">
    <property type="entry name" value="Tle1-like_cat"/>
</dbReference>
<accession>A0A1H8JFT1</accession>
<proteinExistence type="predicted"/>
<sequence>MQPTRPPLIHVLLIDGTFASLADGRRSSIGRIHDLLRGHLGPAPDARLRLYYASGQQWNRWQTLPDLAMGRALEGRIVEAYGWLANGWRPGDLIFLFGYSRGAFALRSLAGMIARVGLLRPERATERNTRLAWRLYREGGAEGTLAAFRKRCHPRVPIRAICCFDTVAALGLRLPLLWMVTEPMFRFHDAKLVDGVENGFHALALDETRAAFAPLLWENAPDTGQVQQMWFRGAHSDIGGQLRGLEFARPLANIPLVWMLDRAEQVGLPLAPGWRRHFPCDPTAPGIGTWRQWGKAFLARAPRLVGANPDEALHPSVPRPYPGPALLTGHLADQALDRPRRRFRGRRIKPDPAPEPWLGDDVSLGDGIGTEGSQDAGR</sequence>
<dbReference type="AlphaFoldDB" id="A0A1H8JFT1"/>
<evidence type="ECO:0000256" key="1">
    <source>
        <dbReference type="SAM" id="MobiDB-lite"/>
    </source>
</evidence>
<organism evidence="3 4">
    <name type="scientific">Paracoccus alcaliphilus</name>
    <dbReference type="NCBI Taxonomy" id="34002"/>
    <lineage>
        <taxon>Bacteria</taxon>
        <taxon>Pseudomonadati</taxon>
        <taxon>Pseudomonadota</taxon>
        <taxon>Alphaproteobacteria</taxon>
        <taxon>Rhodobacterales</taxon>
        <taxon>Paracoccaceae</taxon>
        <taxon>Paracoccus</taxon>
    </lineage>
</organism>
<protein>
    <submittedName>
        <fullName evidence="3">Uncharacterized protein, PA2063/DUF2235 family</fullName>
    </submittedName>
</protein>
<dbReference type="PANTHER" id="PTHR33840">
    <property type="match status" value="1"/>
</dbReference>
<dbReference type="Pfam" id="PF09994">
    <property type="entry name" value="T6SS_Tle1-like_cat"/>
    <property type="match status" value="1"/>
</dbReference>
<evidence type="ECO:0000313" key="4">
    <source>
        <dbReference type="Proteomes" id="UP000199054"/>
    </source>
</evidence>
<dbReference type="OrthoDB" id="4378831at2"/>
<gene>
    <name evidence="3" type="ORF">SAMN04489859_101722</name>
</gene>
<name>A0A1H8JFT1_9RHOB</name>